<reference evidence="2 3" key="1">
    <citation type="submission" date="2024-04" db="EMBL/GenBank/DDBJ databases">
        <authorList>
            <person name="Waldvogel A.-M."/>
            <person name="Schoenle A."/>
        </authorList>
    </citation>
    <scope>NUCLEOTIDE SEQUENCE [LARGE SCALE GENOMIC DNA]</scope>
</reference>
<dbReference type="AlphaFoldDB" id="A0AAV2JP74"/>
<keyword evidence="3" id="KW-1185">Reference proteome</keyword>
<proteinExistence type="predicted"/>
<feature type="region of interest" description="Disordered" evidence="1">
    <location>
        <begin position="1"/>
        <end position="140"/>
    </location>
</feature>
<name>A0AAV2JP74_KNICA</name>
<sequence length="140" mass="15339">MIARVPNSHPALPISRARETSHQTHNLTHRAMRFATGKQPRKETNSMDQGRARQKQLSDVDSDHPNTTSIISECTHLSVPDPLSQRFGDLRKALPSSPKSRECRAGRSSTGTARTHPEKPVRSTPGAAFDSGPTAIPRIT</sequence>
<protein>
    <submittedName>
        <fullName evidence="2">Uncharacterized protein</fullName>
    </submittedName>
</protein>
<dbReference type="Proteomes" id="UP001497482">
    <property type="component" value="Chromosome 13"/>
</dbReference>
<gene>
    <name evidence="2" type="ORF">KC01_LOCUS9556</name>
</gene>
<dbReference type="EMBL" id="OZ035835">
    <property type="protein sequence ID" value="CAL1578410.1"/>
    <property type="molecule type" value="Genomic_DNA"/>
</dbReference>
<evidence type="ECO:0000256" key="1">
    <source>
        <dbReference type="SAM" id="MobiDB-lite"/>
    </source>
</evidence>
<evidence type="ECO:0000313" key="2">
    <source>
        <dbReference type="EMBL" id="CAL1578410.1"/>
    </source>
</evidence>
<organism evidence="2 3">
    <name type="scientific">Knipowitschia caucasica</name>
    <name type="common">Caucasian dwarf goby</name>
    <name type="synonym">Pomatoschistus caucasicus</name>
    <dbReference type="NCBI Taxonomy" id="637954"/>
    <lineage>
        <taxon>Eukaryota</taxon>
        <taxon>Metazoa</taxon>
        <taxon>Chordata</taxon>
        <taxon>Craniata</taxon>
        <taxon>Vertebrata</taxon>
        <taxon>Euteleostomi</taxon>
        <taxon>Actinopterygii</taxon>
        <taxon>Neopterygii</taxon>
        <taxon>Teleostei</taxon>
        <taxon>Neoteleostei</taxon>
        <taxon>Acanthomorphata</taxon>
        <taxon>Gobiaria</taxon>
        <taxon>Gobiiformes</taxon>
        <taxon>Gobioidei</taxon>
        <taxon>Gobiidae</taxon>
        <taxon>Gobiinae</taxon>
        <taxon>Knipowitschia</taxon>
    </lineage>
</organism>
<accession>A0AAV2JP74</accession>
<evidence type="ECO:0000313" key="3">
    <source>
        <dbReference type="Proteomes" id="UP001497482"/>
    </source>
</evidence>